<dbReference type="KEGG" id="och:CES85_1970"/>
<keyword evidence="1" id="KW-0255">Endonuclease</keyword>
<proteinExistence type="predicted"/>
<gene>
    <name evidence="1" type="ORF">CES85_1970</name>
</gene>
<dbReference type="InterPro" id="IPR035901">
    <property type="entry name" value="GIY-YIG_endonuc_sf"/>
</dbReference>
<dbReference type="EMBL" id="CP022604">
    <property type="protein sequence ID" value="ASV87634.1"/>
    <property type="molecule type" value="Genomic_DNA"/>
</dbReference>
<protein>
    <submittedName>
        <fullName evidence="1">Putative endonuclease containing a URI domain</fullName>
    </submittedName>
</protein>
<sequence length="48" mass="5613">MELVFTETYDRILDAIARECQIKGWSRAKKEALIALNYEALPELSQRK</sequence>
<dbReference type="GO" id="GO:0004519">
    <property type="term" value="F:endonuclease activity"/>
    <property type="evidence" value="ECO:0007669"/>
    <property type="project" value="UniProtKB-KW"/>
</dbReference>
<dbReference type="Proteomes" id="UP000215256">
    <property type="component" value="Chromosome 1"/>
</dbReference>
<evidence type="ECO:0000313" key="2">
    <source>
        <dbReference type="Proteomes" id="UP000215256"/>
    </source>
</evidence>
<dbReference type="Gene3D" id="3.40.1440.10">
    <property type="entry name" value="GIY-YIG endonuclease"/>
    <property type="match status" value="1"/>
</dbReference>
<dbReference type="AlphaFoldDB" id="A0A248ULT1"/>
<organism evidence="1 2">
    <name type="scientific">Ochrobactrum quorumnocens</name>
    <dbReference type="NCBI Taxonomy" id="271865"/>
    <lineage>
        <taxon>Bacteria</taxon>
        <taxon>Pseudomonadati</taxon>
        <taxon>Pseudomonadota</taxon>
        <taxon>Alphaproteobacteria</taxon>
        <taxon>Hyphomicrobiales</taxon>
        <taxon>Brucellaceae</taxon>
        <taxon>Brucella/Ochrobactrum group</taxon>
        <taxon>Ochrobactrum</taxon>
    </lineage>
</organism>
<evidence type="ECO:0000313" key="1">
    <source>
        <dbReference type="EMBL" id="ASV87634.1"/>
    </source>
</evidence>
<keyword evidence="1" id="KW-0540">Nuclease</keyword>
<name>A0A248ULT1_9HYPH</name>
<reference evidence="1 2" key="1">
    <citation type="submission" date="2017-07" db="EMBL/GenBank/DDBJ databases">
        <title>Phylogenetic study on the rhizospheric bacterium Ochrobactrum sp. A44.</title>
        <authorList>
            <person name="Krzyzanowska D.M."/>
            <person name="Ossowicki A."/>
            <person name="Rajewska M."/>
            <person name="Maciag T."/>
            <person name="Kaczynski Z."/>
            <person name="Czerwicka M."/>
            <person name="Jafra S."/>
        </authorList>
    </citation>
    <scope>NUCLEOTIDE SEQUENCE [LARGE SCALE GENOMIC DNA]</scope>
    <source>
        <strain evidence="1 2">A44</strain>
    </source>
</reference>
<keyword evidence="1" id="KW-0378">Hydrolase</keyword>
<accession>A0A248ULT1</accession>